<dbReference type="InterPro" id="IPR009719">
    <property type="entry name" value="GIP1_N"/>
</dbReference>
<feature type="compositionally biased region" description="Polar residues" evidence="1">
    <location>
        <begin position="75"/>
        <end position="88"/>
    </location>
</feature>
<dbReference type="SUPFAM" id="SSF46934">
    <property type="entry name" value="UBA-like"/>
    <property type="match status" value="1"/>
</dbReference>
<evidence type="ECO:0000259" key="2">
    <source>
        <dbReference type="Pfam" id="PF06972"/>
    </source>
</evidence>
<feature type="compositionally biased region" description="Polar residues" evidence="1">
    <location>
        <begin position="333"/>
        <end position="343"/>
    </location>
</feature>
<evidence type="ECO:0000313" key="3">
    <source>
        <dbReference type="EMBL" id="KAK4753062.1"/>
    </source>
</evidence>
<dbReference type="PANTHER" id="PTHR46775">
    <property type="entry name" value="FLOCCULATION PROTEIN (DUF1296)"/>
    <property type="match status" value="1"/>
</dbReference>
<evidence type="ECO:0000256" key="1">
    <source>
        <dbReference type="SAM" id="MobiDB-lite"/>
    </source>
</evidence>
<dbReference type="InterPro" id="IPR009060">
    <property type="entry name" value="UBA-like_sf"/>
</dbReference>
<dbReference type="PANTHER" id="PTHR46775:SF2">
    <property type="entry name" value="GBF-INTERACTING PROTEIN 1-LIKE"/>
    <property type="match status" value="1"/>
</dbReference>
<dbReference type="Proteomes" id="UP001345219">
    <property type="component" value="Chromosome 16"/>
</dbReference>
<feature type="compositionally biased region" description="Basic and acidic residues" evidence="1">
    <location>
        <begin position="60"/>
        <end position="74"/>
    </location>
</feature>
<reference evidence="3 4" key="1">
    <citation type="journal article" date="2023" name="Hortic Res">
        <title>Pangenome of water caltrop reveals structural variations and asymmetric subgenome divergence after allopolyploidization.</title>
        <authorList>
            <person name="Zhang X."/>
            <person name="Chen Y."/>
            <person name="Wang L."/>
            <person name="Yuan Y."/>
            <person name="Fang M."/>
            <person name="Shi L."/>
            <person name="Lu R."/>
            <person name="Comes H.P."/>
            <person name="Ma Y."/>
            <person name="Chen Y."/>
            <person name="Huang G."/>
            <person name="Zhou Y."/>
            <person name="Zheng Z."/>
            <person name="Qiu Y."/>
        </authorList>
    </citation>
    <scope>NUCLEOTIDE SEQUENCE [LARGE SCALE GENOMIC DNA]</scope>
    <source>
        <tissue evidence="3">Roots</tissue>
    </source>
</reference>
<protein>
    <recommendedName>
        <fullName evidence="2">GBF-interacting protein 1 N-terminal domain-containing protein</fullName>
    </recommendedName>
</protein>
<dbReference type="EMBL" id="JAXIOK010000016">
    <property type="protein sequence ID" value="KAK4753062.1"/>
    <property type="molecule type" value="Genomic_DNA"/>
</dbReference>
<gene>
    <name evidence="3" type="ORF">SAY87_021860</name>
</gene>
<feature type="region of interest" description="Disordered" evidence="1">
    <location>
        <begin position="325"/>
        <end position="356"/>
    </location>
</feature>
<dbReference type="Pfam" id="PF06972">
    <property type="entry name" value="GIP1_N"/>
    <property type="match status" value="1"/>
</dbReference>
<feature type="region of interest" description="Disordered" evidence="1">
    <location>
        <begin position="60"/>
        <end position="160"/>
    </location>
</feature>
<feature type="compositionally biased region" description="Basic and acidic residues" evidence="1">
    <location>
        <begin position="113"/>
        <end position="122"/>
    </location>
</feature>
<organism evidence="3 4">
    <name type="scientific">Trapa incisa</name>
    <dbReference type="NCBI Taxonomy" id="236973"/>
    <lineage>
        <taxon>Eukaryota</taxon>
        <taxon>Viridiplantae</taxon>
        <taxon>Streptophyta</taxon>
        <taxon>Embryophyta</taxon>
        <taxon>Tracheophyta</taxon>
        <taxon>Spermatophyta</taxon>
        <taxon>Magnoliopsida</taxon>
        <taxon>eudicotyledons</taxon>
        <taxon>Gunneridae</taxon>
        <taxon>Pentapetalae</taxon>
        <taxon>rosids</taxon>
        <taxon>malvids</taxon>
        <taxon>Myrtales</taxon>
        <taxon>Lythraceae</taxon>
        <taxon>Trapa</taxon>
    </lineage>
</organism>
<feature type="region of interest" description="Disordered" evidence="1">
    <location>
        <begin position="464"/>
        <end position="490"/>
    </location>
</feature>
<feature type="domain" description="GBF-interacting protein 1 N-terminal" evidence="2">
    <location>
        <begin position="12"/>
        <end position="72"/>
    </location>
</feature>
<dbReference type="GO" id="GO:0051082">
    <property type="term" value="F:unfolded protein binding"/>
    <property type="evidence" value="ECO:0007669"/>
    <property type="project" value="TreeGrafter"/>
</dbReference>
<evidence type="ECO:0000313" key="4">
    <source>
        <dbReference type="Proteomes" id="UP001345219"/>
    </source>
</evidence>
<accession>A0AAN7PRC6</accession>
<dbReference type="GO" id="GO:0005634">
    <property type="term" value="C:nucleus"/>
    <property type="evidence" value="ECO:0007669"/>
    <property type="project" value="TreeGrafter"/>
</dbReference>
<sequence length="711" mass="77026">MSSSGGGSRVSIPDDARKTIQNIRESTGKQHSDEDIYAMFMDCAMDPDETAQKLLFLDTFKEVKSRRDKRKESSNSRMPESKLTSENQGRGVRGNRNPSNQASSGGSKNISFIREKRMHNFTDRGYGPASLNLPKTKDNAGTPSITVSSLHNGTFNPAPESLVEDPVVLETSVNNVSSALDTVIVPPLLRQSGAGSVKRETGPKRMPYANSVYKKKATNKSESVERDQVSQSLQSLSTSCKDQSPTINLSSEKVDEPMEKAPAELEVVTSEVATLRVETCPQYLPTSTVSDTQHVTFPNHFQVSEAFRSGLTFGSFDGNFGARTEVSDDSVHNDNFNNVGESLQESDENVKESSPRCHHVVDIDDHSQPTSNVHPSEENVISNLDITHQEPQQGNLVPSEGHPNPIVEHQEPQRGNLIPSEGLPNPIFQDRPSNGFDFISPIISDQNGHSKVFEPQVRDISIPSYFANGNGPSLSSPSPTPPPAVAQSSMSASQHPVPIFRQPYPFNYFPYGPYLTPIYMPPVHQLLSHNAFAQQPTAGNLYMPPTIAGPGVKLPFSMFKPGSNTAPPIGIPSGYPSIGYTASPTMTSGASATTEDLAASQLKENHIYSTAQLSEGPPVWIPSMAQDMTSLQVNSLYNVPQDMTSLHVTFPPAQASHGPFGMQQPMQALAGAPTAHPLLQQSQGATVEPAGLPSGGYQLPQLAQLNWNTNF</sequence>
<dbReference type="InterPro" id="IPR044277">
    <property type="entry name" value="GIP1"/>
</dbReference>
<feature type="region of interest" description="Disordered" evidence="1">
    <location>
        <begin position="391"/>
        <end position="422"/>
    </location>
</feature>
<dbReference type="AlphaFoldDB" id="A0AAN7PRC6"/>
<feature type="region of interest" description="Disordered" evidence="1">
    <location>
        <begin position="1"/>
        <end position="34"/>
    </location>
</feature>
<feature type="compositionally biased region" description="Polar residues" evidence="1">
    <location>
        <begin position="96"/>
        <end position="110"/>
    </location>
</feature>
<name>A0AAN7PRC6_9MYRT</name>
<comment type="caution">
    <text evidence="3">The sequence shown here is derived from an EMBL/GenBank/DDBJ whole genome shotgun (WGS) entry which is preliminary data.</text>
</comment>
<feature type="region of interest" description="Disordered" evidence="1">
    <location>
        <begin position="235"/>
        <end position="258"/>
    </location>
</feature>
<feature type="compositionally biased region" description="Polar residues" evidence="1">
    <location>
        <begin position="240"/>
        <end position="251"/>
    </location>
</feature>
<proteinExistence type="predicted"/>
<feature type="compositionally biased region" description="Polar residues" evidence="1">
    <location>
        <begin position="139"/>
        <end position="155"/>
    </location>
</feature>
<keyword evidence="4" id="KW-1185">Reference proteome</keyword>